<feature type="transmembrane region" description="Helical" evidence="1">
    <location>
        <begin position="103"/>
        <end position="128"/>
    </location>
</feature>
<dbReference type="Pfam" id="PF05569">
    <property type="entry name" value="Peptidase_M56"/>
    <property type="match status" value="1"/>
</dbReference>
<evidence type="ECO:0000259" key="2">
    <source>
        <dbReference type="Pfam" id="PF05569"/>
    </source>
</evidence>
<organism evidence="3 4">
    <name type="scientific">Anaerobutyricum hallii</name>
    <dbReference type="NCBI Taxonomy" id="39488"/>
    <lineage>
        <taxon>Bacteria</taxon>
        <taxon>Bacillati</taxon>
        <taxon>Bacillota</taxon>
        <taxon>Clostridia</taxon>
        <taxon>Lachnospirales</taxon>
        <taxon>Lachnospiraceae</taxon>
        <taxon>Anaerobutyricum</taxon>
    </lineage>
</organism>
<gene>
    <name evidence="3" type="ORF">DW833_07375</name>
</gene>
<dbReference type="InterPro" id="IPR008756">
    <property type="entry name" value="Peptidase_M56"/>
</dbReference>
<keyword evidence="4" id="KW-1185">Reference proteome</keyword>
<dbReference type="PANTHER" id="PTHR34978:SF3">
    <property type="entry name" value="SLR0241 PROTEIN"/>
    <property type="match status" value="1"/>
</dbReference>
<feature type="transmembrane region" description="Helical" evidence="1">
    <location>
        <begin position="297"/>
        <end position="319"/>
    </location>
</feature>
<sequence length="449" mass="52120">MKKDGTTTCDGYGGTFPILGYLLIKKIFKKHMTAQKYIWILRLSIILYLCPFQEFKYLILPEKLLERFNFADFWGIAGKKISGFEVVNIPSLFGDYYVTPRGIFLVTVIWFIICTILVIYYYGTYFFIKRQIRKNGIKTDFFSGKRGKDIEVFQTAKVKTPCTVGWLHPNIFIPKRDYTVKEKEWLLRHEITHVRHGDTFWKALALLVCIFHWYNPFVYYLFQQYSVMCEYYCDAVCMQNSNKEEKKNYAIFLVKSATLTIPRRGLAIVQGLTNNGEKIQERVDRILDEDKKPAGKIQLFIAGILTVMCLCSFMTIFVYSATQEQDVPAQDNTFTEGEWDYFYGEDVSMGDASLDFSKSTILFESKQGEITPVFQSNLMNNGSDKGQKKAQQKRCNHVMEEGTLKIHKSKKKGCHIEAYEAQRCKKCGIVKKNQLSYDTDYVVCSHAKK</sequence>
<dbReference type="EMBL" id="QSID01000007">
    <property type="protein sequence ID" value="RHC65099.1"/>
    <property type="molecule type" value="Genomic_DNA"/>
</dbReference>
<feature type="domain" description="Peptidase M56" evidence="2">
    <location>
        <begin position="21"/>
        <end position="284"/>
    </location>
</feature>
<evidence type="ECO:0000313" key="3">
    <source>
        <dbReference type="EMBL" id="RHC65099.1"/>
    </source>
</evidence>
<accession>A0A414B636</accession>
<feature type="transmembrane region" description="Helical" evidence="1">
    <location>
        <begin position="203"/>
        <end position="222"/>
    </location>
</feature>
<name>A0A414B636_9FIRM</name>
<protein>
    <recommendedName>
        <fullName evidence="2">Peptidase M56 domain-containing protein</fullName>
    </recommendedName>
</protein>
<dbReference type="RefSeq" id="WP_118381027.1">
    <property type="nucleotide sequence ID" value="NZ_CABJFJ010000007.1"/>
</dbReference>
<evidence type="ECO:0000256" key="1">
    <source>
        <dbReference type="SAM" id="Phobius"/>
    </source>
</evidence>
<dbReference type="CDD" id="cd07341">
    <property type="entry name" value="M56_BlaR1_MecR1_like"/>
    <property type="match status" value="1"/>
</dbReference>
<dbReference type="InterPro" id="IPR052173">
    <property type="entry name" value="Beta-lactam_resp_regulator"/>
</dbReference>
<dbReference type="AlphaFoldDB" id="A0A414B636"/>
<dbReference type="PANTHER" id="PTHR34978">
    <property type="entry name" value="POSSIBLE SENSOR-TRANSDUCER PROTEIN BLAR"/>
    <property type="match status" value="1"/>
</dbReference>
<reference evidence="3 4" key="1">
    <citation type="submission" date="2018-08" db="EMBL/GenBank/DDBJ databases">
        <title>A genome reference for cultivated species of the human gut microbiota.</title>
        <authorList>
            <person name="Zou Y."/>
            <person name="Xue W."/>
            <person name="Luo G."/>
        </authorList>
    </citation>
    <scope>NUCLEOTIDE SEQUENCE [LARGE SCALE GENOMIC DNA]</scope>
    <source>
        <strain evidence="3 4">AM34-3LB</strain>
    </source>
</reference>
<comment type="caution">
    <text evidence="3">The sequence shown here is derived from an EMBL/GenBank/DDBJ whole genome shotgun (WGS) entry which is preliminary data.</text>
</comment>
<proteinExistence type="predicted"/>
<evidence type="ECO:0000313" key="4">
    <source>
        <dbReference type="Proteomes" id="UP000284621"/>
    </source>
</evidence>
<dbReference type="Proteomes" id="UP000284621">
    <property type="component" value="Unassembled WGS sequence"/>
</dbReference>
<feature type="transmembrane region" description="Helical" evidence="1">
    <location>
        <begin position="40"/>
        <end position="60"/>
    </location>
</feature>
<keyword evidence="1" id="KW-0812">Transmembrane</keyword>
<keyword evidence="1" id="KW-0472">Membrane</keyword>
<keyword evidence="1" id="KW-1133">Transmembrane helix</keyword>